<evidence type="ECO:0000256" key="3">
    <source>
        <dbReference type="PIRSR" id="PIRSR600223-1"/>
    </source>
</evidence>
<gene>
    <name evidence="6" type="ORF">SAMN05216251_12180</name>
</gene>
<evidence type="ECO:0000313" key="7">
    <source>
        <dbReference type="Proteomes" id="UP000199323"/>
    </source>
</evidence>
<dbReference type="AlphaFoldDB" id="A0A1I2K8K0"/>
<keyword evidence="4" id="KW-0378">Hydrolase</keyword>
<dbReference type="GO" id="GO:0004252">
    <property type="term" value="F:serine-type endopeptidase activity"/>
    <property type="evidence" value="ECO:0007669"/>
    <property type="project" value="InterPro"/>
</dbReference>
<keyword evidence="4" id="KW-0812">Transmembrane</keyword>
<dbReference type="EC" id="3.4.21.89" evidence="4"/>
<keyword evidence="7" id="KW-1185">Reference proteome</keyword>
<dbReference type="RefSeq" id="WP_093716562.1">
    <property type="nucleotide sequence ID" value="NZ_FONG01000021.1"/>
</dbReference>
<evidence type="ECO:0000256" key="1">
    <source>
        <dbReference type="ARBA" id="ARBA00004401"/>
    </source>
</evidence>
<protein>
    <recommendedName>
        <fullName evidence="4">Signal peptidase I</fullName>
        <ecNumber evidence="4">3.4.21.89</ecNumber>
    </recommendedName>
</protein>
<dbReference type="Pfam" id="PF10502">
    <property type="entry name" value="Peptidase_S26"/>
    <property type="match status" value="1"/>
</dbReference>
<dbReference type="STRING" id="380248.SAMN05216251_12180"/>
<dbReference type="PANTHER" id="PTHR43390">
    <property type="entry name" value="SIGNAL PEPTIDASE I"/>
    <property type="match status" value="1"/>
</dbReference>
<sequence>MSSSTTRRGAIANAKGGGRLGRTVSGVAIALGCVLFLGGFAWGAVEYRPYTVPTNSMQPTVHPGDRVLAQKIAASDVRRGDVVVFQDKLWGDLPEVKRVVGVGGDVVKCCDKQGRLTVNGKAVDEGYLDAGTRASMNDFSTTVPRGSLFLLGDNRAVSQDSRIRLTDAEHGAVPASDVKGRVDGTAWPLGRMGALSATSAFDAVPGGGASEGPLRWIVIMVVAGAVLILGGAAYTPVAALLRKRRA</sequence>
<proteinExistence type="inferred from homology"/>
<dbReference type="InterPro" id="IPR036286">
    <property type="entry name" value="LexA/Signal_pep-like_sf"/>
</dbReference>
<evidence type="ECO:0000259" key="5">
    <source>
        <dbReference type="Pfam" id="PF10502"/>
    </source>
</evidence>
<feature type="active site" evidence="3">
    <location>
        <position position="97"/>
    </location>
</feature>
<dbReference type="InterPro" id="IPR000223">
    <property type="entry name" value="Pept_S26A_signal_pept_1"/>
</dbReference>
<keyword evidence="4" id="KW-0645">Protease</keyword>
<dbReference type="EMBL" id="FONG01000021">
    <property type="protein sequence ID" value="SFF61527.1"/>
    <property type="molecule type" value="Genomic_DNA"/>
</dbReference>
<name>A0A1I2K8K0_9ACTN</name>
<dbReference type="PRINTS" id="PR00727">
    <property type="entry name" value="LEADERPTASE"/>
</dbReference>
<evidence type="ECO:0000256" key="2">
    <source>
        <dbReference type="ARBA" id="ARBA00009370"/>
    </source>
</evidence>
<dbReference type="GO" id="GO:0005886">
    <property type="term" value="C:plasma membrane"/>
    <property type="evidence" value="ECO:0007669"/>
    <property type="project" value="UniProtKB-SubCell"/>
</dbReference>
<dbReference type="PROSITE" id="PS51257">
    <property type="entry name" value="PROKAR_LIPOPROTEIN"/>
    <property type="match status" value="1"/>
</dbReference>
<organism evidence="6 7">
    <name type="scientific">Actinacidiphila alni</name>
    <dbReference type="NCBI Taxonomy" id="380248"/>
    <lineage>
        <taxon>Bacteria</taxon>
        <taxon>Bacillati</taxon>
        <taxon>Actinomycetota</taxon>
        <taxon>Actinomycetes</taxon>
        <taxon>Kitasatosporales</taxon>
        <taxon>Streptomycetaceae</taxon>
        <taxon>Actinacidiphila</taxon>
    </lineage>
</organism>
<dbReference type="InterPro" id="IPR019533">
    <property type="entry name" value="Peptidase_S26"/>
</dbReference>
<evidence type="ECO:0000256" key="4">
    <source>
        <dbReference type="RuleBase" id="RU362042"/>
    </source>
</evidence>
<dbReference type="PANTHER" id="PTHR43390:SF1">
    <property type="entry name" value="CHLOROPLAST PROCESSING PEPTIDASE"/>
    <property type="match status" value="1"/>
</dbReference>
<dbReference type="GO" id="GO:0006465">
    <property type="term" value="P:signal peptide processing"/>
    <property type="evidence" value="ECO:0007669"/>
    <property type="project" value="InterPro"/>
</dbReference>
<dbReference type="Proteomes" id="UP000199323">
    <property type="component" value="Unassembled WGS sequence"/>
</dbReference>
<feature type="transmembrane region" description="Helical" evidence="4">
    <location>
        <begin position="216"/>
        <end position="241"/>
    </location>
</feature>
<dbReference type="OrthoDB" id="9815782at2"/>
<comment type="subcellular location">
    <subcellularLocation>
        <location evidence="1">Cell membrane</location>
        <topology evidence="1">Single-pass type II membrane protein</topology>
    </subcellularLocation>
    <subcellularLocation>
        <location evidence="4">Membrane</location>
        <topology evidence="4">Single-pass type II membrane protein</topology>
    </subcellularLocation>
</comment>
<dbReference type="GO" id="GO:0009003">
    <property type="term" value="F:signal peptidase activity"/>
    <property type="evidence" value="ECO:0007669"/>
    <property type="project" value="UniProtKB-EC"/>
</dbReference>
<dbReference type="CDD" id="cd06530">
    <property type="entry name" value="S26_SPase_I"/>
    <property type="match status" value="1"/>
</dbReference>
<accession>A0A1I2K8K0</accession>
<comment type="catalytic activity">
    <reaction evidence="4">
        <text>Cleavage of hydrophobic, N-terminal signal or leader sequences from secreted and periplasmic proteins.</text>
        <dbReference type="EC" id="3.4.21.89"/>
    </reaction>
</comment>
<reference evidence="6 7" key="1">
    <citation type="submission" date="2016-10" db="EMBL/GenBank/DDBJ databases">
        <authorList>
            <person name="de Groot N.N."/>
        </authorList>
    </citation>
    <scope>NUCLEOTIDE SEQUENCE [LARGE SCALE GENOMIC DNA]</scope>
    <source>
        <strain evidence="6 7">CGMCC 4.3510</strain>
    </source>
</reference>
<keyword evidence="4" id="KW-0472">Membrane</keyword>
<evidence type="ECO:0000313" key="6">
    <source>
        <dbReference type="EMBL" id="SFF61527.1"/>
    </source>
</evidence>
<comment type="similarity">
    <text evidence="2 4">Belongs to the peptidase S26 family.</text>
</comment>
<dbReference type="NCBIfam" id="TIGR02227">
    <property type="entry name" value="sigpep_I_bact"/>
    <property type="match status" value="1"/>
</dbReference>
<feature type="transmembrane region" description="Helical" evidence="4">
    <location>
        <begin position="20"/>
        <end position="45"/>
    </location>
</feature>
<feature type="domain" description="Peptidase S26" evidence="5">
    <location>
        <begin position="30"/>
        <end position="187"/>
    </location>
</feature>
<comment type="caution">
    <text evidence="4">Lacks conserved residue(s) required for the propagation of feature annotation.</text>
</comment>
<feature type="active site" evidence="3">
    <location>
        <position position="56"/>
    </location>
</feature>
<dbReference type="Gene3D" id="2.10.109.10">
    <property type="entry name" value="Umud Fragment, subunit A"/>
    <property type="match status" value="1"/>
</dbReference>
<keyword evidence="4" id="KW-1133">Transmembrane helix</keyword>
<dbReference type="SUPFAM" id="SSF51306">
    <property type="entry name" value="LexA/Signal peptidase"/>
    <property type="match status" value="1"/>
</dbReference>